<dbReference type="AlphaFoldDB" id="A0A401G8K5"/>
<dbReference type="OrthoDB" id="5563033at2759"/>
<reference evidence="7 8" key="1">
    <citation type="journal article" date="2018" name="Sci. Rep.">
        <title>Genome sequence of the cauliflower mushroom Sparassis crispa (Hanabiratake) and its association with beneficial usage.</title>
        <authorList>
            <person name="Kiyama R."/>
            <person name="Furutani Y."/>
            <person name="Kawaguchi K."/>
            <person name="Nakanishi T."/>
        </authorList>
    </citation>
    <scope>NUCLEOTIDE SEQUENCE [LARGE SCALE GENOMIC DNA]</scope>
</reference>
<dbReference type="GO" id="GO:0016020">
    <property type="term" value="C:membrane"/>
    <property type="evidence" value="ECO:0007669"/>
    <property type="project" value="UniProtKB-SubCell"/>
</dbReference>
<dbReference type="PANTHER" id="PTHR13259">
    <property type="entry name" value="BLADDER CANCER 10 KD PROTEIN HOMOLOG"/>
    <property type="match status" value="1"/>
</dbReference>
<name>A0A401G8K5_9APHY</name>
<dbReference type="InParanoid" id="A0A401G8K5"/>
<proteinExistence type="predicted"/>
<keyword evidence="4 6" id="KW-0472">Membrane</keyword>
<dbReference type="EMBL" id="BFAD01000001">
    <property type="protein sequence ID" value="GBE78479.1"/>
    <property type="molecule type" value="Genomic_DNA"/>
</dbReference>
<keyword evidence="8" id="KW-1185">Reference proteome</keyword>
<feature type="transmembrane region" description="Helical" evidence="6">
    <location>
        <begin position="37"/>
        <end position="56"/>
    </location>
</feature>
<keyword evidence="3 6" id="KW-1133">Transmembrane helix</keyword>
<evidence type="ECO:0000256" key="5">
    <source>
        <dbReference type="SAM" id="MobiDB-lite"/>
    </source>
</evidence>
<feature type="region of interest" description="Disordered" evidence="5">
    <location>
        <begin position="134"/>
        <end position="162"/>
    </location>
</feature>
<evidence type="ECO:0000256" key="2">
    <source>
        <dbReference type="ARBA" id="ARBA00022692"/>
    </source>
</evidence>
<evidence type="ECO:0000313" key="7">
    <source>
        <dbReference type="EMBL" id="GBE78479.1"/>
    </source>
</evidence>
<accession>A0A401G8K5</accession>
<evidence type="ECO:0000256" key="3">
    <source>
        <dbReference type="ARBA" id="ARBA00022989"/>
    </source>
</evidence>
<feature type="transmembrane region" description="Helical" evidence="6">
    <location>
        <begin position="6"/>
        <end position="28"/>
    </location>
</feature>
<feature type="region of interest" description="Disordered" evidence="5">
    <location>
        <begin position="199"/>
        <end position="246"/>
    </location>
</feature>
<keyword evidence="2 6" id="KW-0812">Transmembrane</keyword>
<dbReference type="Pfam" id="PF06726">
    <property type="entry name" value="BC10"/>
    <property type="match status" value="1"/>
</dbReference>
<comment type="subcellular location">
    <subcellularLocation>
        <location evidence="1">Membrane</location>
    </subcellularLocation>
</comment>
<organism evidence="7 8">
    <name type="scientific">Sparassis crispa</name>
    <dbReference type="NCBI Taxonomy" id="139825"/>
    <lineage>
        <taxon>Eukaryota</taxon>
        <taxon>Fungi</taxon>
        <taxon>Dikarya</taxon>
        <taxon>Basidiomycota</taxon>
        <taxon>Agaricomycotina</taxon>
        <taxon>Agaricomycetes</taxon>
        <taxon>Polyporales</taxon>
        <taxon>Sparassidaceae</taxon>
        <taxon>Sparassis</taxon>
    </lineage>
</organism>
<comment type="caution">
    <text evidence="7">The sequence shown here is derived from an EMBL/GenBank/DDBJ whole genome shotgun (WGS) entry which is preliminary data.</text>
</comment>
<gene>
    <name evidence="7" type="ORF">SCP_0113680</name>
</gene>
<evidence type="ECO:0000313" key="8">
    <source>
        <dbReference type="Proteomes" id="UP000287166"/>
    </source>
</evidence>
<dbReference type="RefSeq" id="XP_027609392.1">
    <property type="nucleotide sequence ID" value="XM_027753591.1"/>
</dbReference>
<evidence type="ECO:0000256" key="1">
    <source>
        <dbReference type="ARBA" id="ARBA00004370"/>
    </source>
</evidence>
<dbReference type="PANTHER" id="PTHR13259:SF1">
    <property type="entry name" value="BLADDER CANCER-ASSOCIATED PROTEIN"/>
    <property type="match status" value="1"/>
</dbReference>
<dbReference type="SMART" id="SM01396">
    <property type="entry name" value="BC10"/>
    <property type="match status" value="1"/>
</dbReference>
<dbReference type="GeneID" id="38775396"/>
<dbReference type="Proteomes" id="UP000287166">
    <property type="component" value="Unassembled WGS sequence"/>
</dbReference>
<protein>
    <submittedName>
        <fullName evidence="7">Uncharacterized protein</fullName>
    </submittedName>
</protein>
<evidence type="ECO:0000256" key="6">
    <source>
        <dbReference type="SAM" id="Phobius"/>
    </source>
</evidence>
<dbReference type="InterPro" id="IPR009598">
    <property type="entry name" value="BCALP"/>
</dbReference>
<feature type="compositionally biased region" description="Polar residues" evidence="5">
    <location>
        <begin position="148"/>
        <end position="162"/>
    </location>
</feature>
<evidence type="ECO:0000256" key="4">
    <source>
        <dbReference type="ARBA" id="ARBA00023136"/>
    </source>
</evidence>
<sequence length="268" mass="29917">MWCTRWYIPLALLSVPTASSFFLLLFLFSTTLQARPCFYCILLLTLSFMSSCYWSPLPLDSPLAVPWSENITTFADALYSVMPDLTEQEQPVDIQLVDRCWCDLSSSGFFEPFNVTQWELTSVLRTKEELEQKRARAAEQGVPEIGGNATSSQGSSFSPSAKSDITSLTEEYTKAWTDVWGQMRLFSRKAISRFNASATVPASIPSPPTTSDQLPTAHSHPEPNATNTPPQSSAPSESPEKLSISRREYDLRPYGFAIVLDFGWSSPR</sequence>